<dbReference type="AlphaFoldDB" id="A0A1I4NJ77"/>
<sequence length="120" mass="13033">MTDCDLCGVGIPTVVPVRVLKPKYVHSYPHGMWQGLCEGCLNAGKKTHDAQAESPSCGTAGKCDFCGAIAQLYDVTISRPSFSKGAEEDTLGLCKKCLESINESHEAWEKQKAEDEHAHH</sequence>
<proteinExistence type="predicted"/>
<gene>
    <name evidence="1" type="ORF">SAMN04488696_0086</name>
</gene>
<accession>A0A1I4NJ77</accession>
<reference evidence="2" key="1">
    <citation type="submission" date="2016-10" db="EMBL/GenBank/DDBJ databases">
        <authorList>
            <person name="Varghese N."/>
            <person name="Submissions S."/>
        </authorList>
    </citation>
    <scope>NUCLEOTIDE SEQUENCE [LARGE SCALE GENOMIC DNA]</scope>
    <source>
        <strain evidence="2">Mob M</strain>
    </source>
</reference>
<evidence type="ECO:0000313" key="1">
    <source>
        <dbReference type="EMBL" id="SFM15519.1"/>
    </source>
</evidence>
<evidence type="ECO:0000313" key="2">
    <source>
        <dbReference type="Proteomes" id="UP000198535"/>
    </source>
</evidence>
<organism evidence="1 2">
    <name type="scientific">Methanolobus profundi</name>
    <dbReference type="NCBI Taxonomy" id="487685"/>
    <lineage>
        <taxon>Archaea</taxon>
        <taxon>Methanobacteriati</taxon>
        <taxon>Methanobacteriota</taxon>
        <taxon>Stenosarchaea group</taxon>
        <taxon>Methanomicrobia</taxon>
        <taxon>Methanosarcinales</taxon>
        <taxon>Methanosarcinaceae</taxon>
        <taxon>Methanolobus</taxon>
    </lineage>
</organism>
<dbReference type="Proteomes" id="UP000198535">
    <property type="component" value="Unassembled WGS sequence"/>
</dbReference>
<dbReference type="InterPro" id="IPR018288">
    <property type="entry name" value="F420H2-DH_FpoO"/>
</dbReference>
<protein>
    <submittedName>
        <fullName evidence="1">F420H2 dehydrogenase subunit FpoO</fullName>
    </submittedName>
</protein>
<dbReference type="Pfam" id="PF10621">
    <property type="entry name" value="FpoO"/>
    <property type="match status" value="1"/>
</dbReference>
<name>A0A1I4NJ77_9EURY</name>
<dbReference type="EMBL" id="FOUJ01000001">
    <property type="protein sequence ID" value="SFM15519.1"/>
    <property type="molecule type" value="Genomic_DNA"/>
</dbReference>
<dbReference type="OrthoDB" id="132869at2157"/>
<keyword evidence="2" id="KW-1185">Reference proteome</keyword>
<dbReference type="STRING" id="487685.SAMN04488696_0086"/>
<dbReference type="RefSeq" id="WP_091931650.1">
    <property type="nucleotide sequence ID" value="NZ_FOUJ01000001.1"/>
</dbReference>